<dbReference type="EMBL" id="JAWDGP010003173">
    <property type="protein sequence ID" value="KAK3776872.1"/>
    <property type="molecule type" value="Genomic_DNA"/>
</dbReference>
<name>A0AAE0ZX15_9GAST</name>
<evidence type="ECO:0000313" key="2">
    <source>
        <dbReference type="Proteomes" id="UP001283361"/>
    </source>
</evidence>
<keyword evidence="2" id="KW-1185">Reference proteome</keyword>
<sequence length="138" mass="15513">MGRMRRNEAVEIHKIVPEGKIPFEVFCCVFKRAAFNRSLDDLVREQIPAFSPLVSQTRTIARRFKVLSPAQFSSHLSSFFSSLASPPSSLLASSRQTRPSYAFIKMQVPPYPSAVTLKPSLSATIIVNAYFGIWKTLF</sequence>
<evidence type="ECO:0000313" key="1">
    <source>
        <dbReference type="EMBL" id="KAK3776872.1"/>
    </source>
</evidence>
<dbReference type="AlphaFoldDB" id="A0AAE0ZX15"/>
<reference evidence="1" key="1">
    <citation type="journal article" date="2023" name="G3 (Bethesda)">
        <title>A reference genome for the long-term kleptoplast-retaining sea slug Elysia crispata morphotype clarki.</title>
        <authorList>
            <person name="Eastman K.E."/>
            <person name="Pendleton A.L."/>
            <person name="Shaikh M.A."/>
            <person name="Suttiyut T."/>
            <person name="Ogas R."/>
            <person name="Tomko P."/>
            <person name="Gavelis G."/>
            <person name="Widhalm J.R."/>
            <person name="Wisecaver J.H."/>
        </authorList>
    </citation>
    <scope>NUCLEOTIDE SEQUENCE</scope>
    <source>
        <strain evidence="1">ECLA1</strain>
    </source>
</reference>
<gene>
    <name evidence="1" type="ORF">RRG08_024646</name>
</gene>
<dbReference type="Proteomes" id="UP001283361">
    <property type="component" value="Unassembled WGS sequence"/>
</dbReference>
<proteinExistence type="predicted"/>
<organism evidence="1 2">
    <name type="scientific">Elysia crispata</name>
    <name type="common">lettuce slug</name>
    <dbReference type="NCBI Taxonomy" id="231223"/>
    <lineage>
        <taxon>Eukaryota</taxon>
        <taxon>Metazoa</taxon>
        <taxon>Spiralia</taxon>
        <taxon>Lophotrochozoa</taxon>
        <taxon>Mollusca</taxon>
        <taxon>Gastropoda</taxon>
        <taxon>Heterobranchia</taxon>
        <taxon>Euthyneura</taxon>
        <taxon>Panpulmonata</taxon>
        <taxon>Sacoglossa</taxon>
        <taxon>Placobranchoidea</taxon>
        <taxon>Plakobranchidae</taxon>
        <taxon>Elysia</taxon>
    </lineage>
</organism>
<accession>A0AAE0ZX15</accession>
<comment type="caution">
    <text evidence="1">The sequence shown here is derived from an EMBL/GenBank/DDBJ whole genome shotgun (WGS) entry which is preliminary data.</text>
</comment>
<protein>
    <submittedName>
        <fullName evidence="1">Uncharacterized protein</fullName>
    </submittedName>
</protein>